<dbReference type="Proteomes" id="UP000004846">
    <property type="component" value="Unassembled WGS sequence"/>
</dbReference>
<dbReference type="HOGENOM" id="CLU_030941_0_0_9"/>
<name>A0A125W2L9_ENTFL</name>
<evidence type="ECO:0008006" key="3">
    <source>
        <dbReference type="Google" id="ProtNLM"/>
    </source>
</evidence>
<accession>A0A125W2L9</accession>
<dbReference type="AlphaFoldDB" id="A0A125W2L9"/>
<evidence type="ECO:0000313" key="1">
    <source>
        <dbReference type="EMBL" id="EFM81376.1"/>
    </source>
</evidence>
<reference evidence="1 2" key="1">
    <citation type="submission" date="2010-07" db="EMBL/GenBank/DDBJ databases">
        <authorList>
            <person name="Sid Ahmed O."/>
        </authorList>
    </citation>
    <scope>NUCLEOTIDE SEQUENCE [LARGE SCALE GENOMIC DNA]</scope>
    <source>
        <strain evidence="1 2">TX4248</strain>
    </source>
</reference>
<dbReference type="EMBL" id="AEBR01000110">
    <property type="protein sequence ID" value="EFM81376.1"/>
    <property type="molecule type" value="Genomic_DNA"/>
</dbReference>
<evidence type="ECO:0000313" key="2">
    <source>
        <dbReference type="Proteomes" id="UP000004846"/>
    </source>
</evidence>
<dbReference type="RefSeq" id="WP_002365555.1">
    <property type="nucleotide sequence ID" value="NZ_GL454489.1"/>
</dbReference>
<proteinExistence type="predicted"/>
<protein>
    <recommendedName>
        <fullName evidence="3">Phage protein</fullName>
    </recommendedName>
</protein>
<organism evidence="1 2">
    <name type="scientific">Enterococcus faecalis TX4248</name>
    <dbReference type="NCBI Taxonomy" id="749495"/>
    <lineage>
        <taxon>Bacteria</taxon>
        <taxon>Bacillati</taxon>
        <taxon>Bacillota</taxon>
        <taxon>Bacilli</taxon>
        <taxon>Lactobacillales</taxon>
        <taxon>Enterococcaceae</taxon>
        <taxon>Enterococcus</taxon>
    </lineage>
</organism>
<gene>
    <name evidence="1" type="ORF">HMPREF9498_03318</name>
</gene>
<comment type="caution">
    <text evidence="1">The sequence shown here is derived from an EMBL/GenBank/DDBJ whole genome shotgun (WGS) entry which is preliminary data.</text>
</comment>
<sequence length="589" mass="64044">MSVEHIEELDTLNQGRLKINAILDQSNASAEKVDAYQVQLTNGISEAKNIADEAGKEAVQIATDAGNQANETANQAMNNAKTAITIAGNAVSTANNNKQEFDTLRNDFDQLVAEAGDSNPEIVQARTDTQGIKQATLANRLQIDLNDRMTKADGISLLAKPTTVKLKLDFNGKTAGNTATNANSYSTDFTAKILKKPTDVWEEVSQADYNKMASRDDEGVKTGSTQSGVIPQQLAAFNLVEAAKKLIPQMFETVTTDEAVAFIRQNVQFFTINQRVKAAAPNNQTIKIATYLPTTDNWVTQIQESAKEFSDFSIQINDQNFITDEGFIYLMSYTDSSNGVTPASLEVDYVGLHIGLSVDAQAVLAKSGFVQAEQLNTHVENQDNPHQVTAEQVGLGNVENYGFASDSEAVAGTLTSKYMHPKNVAEAIKGQAVTQTGDQEIAGVKNFVTMPTVNGVPLESSRMAIYEASGVGEVEAKYQAAFNKDNMKFVLIRVGNRVDAFVRCNLSDPTKLNNHMPKVFNIPTGYKMSSKISASVWNIPLSVAPYVFPYPNCNALYEIGNQGIIFASSRAGNVYLQGSWYTDDPFPTK</sequence>